<evidence type="ECO:0000313" key="2">
    <source>
        <dbReference type="Proteomes" id="UP001216674"/>
    </source>
</evidence>
<dbReference type="Proteomes" id="UP001216674">
    <property type="component" value="Unassembled WGS sequence"/>
</dbReference>
<name>A0ABT6B3Y2_9BURK</name>
<dbReference type="RefSeq" id="WP_276269240.1">
    <property type="nucleotide sequence ID" value="NZ_JARJLM010000688.1"/>
</dbReference>
<evidence type="ECO:0008006" key="3">
    <source>
        <dbReference type="Google" id="ProtNLM"/>
    </source>
</evidence>
<gene>
    <name evidence="1" type="ORF">P3W85_42575</name>
</gene>
<evidence type="ECO:0000313" key="1">
    <source>
        <dbReference type="EMBL" id="MDF3839579.1"/>
    </source>
</evidence>
<organism evidence="1 2">
    <name type="scientific">Cupriavidus basilensis</name>
    <dbReference type="NCBI Taxonomy" id="68895"/>
    <lineage>
        <taxon>Bacteria</taxon>
        <taxon>Pseudomonadati</taxon>
        <taxon>Pseudomonadota</taxon>
        <taxon>Betaproteobacteria</taxon>
        <taxon>Burkholderiales</taxon>
        <taxon>Burkholderiaceae</taxon>
        <taxon>Cupriavidus</taxon>
    </lineage>
</organism>
<proteinExistence type="predicted"/>
<accession>A0ABT6B3Y2</accession>
<reference evidence="1 2" key="1">
    <citation type="submission" date="2023-03" db="EMBL/GenBank/DDBJ databases">
        <title>Draft assemblies of triclosan tolerant bacteria isolated from returned activated sludge.</title>
        <authorList>
            <person name="Van Hamelsveld S."/>
        </authorList>
    </citation>
    <scope>NUCLEOTIDE SEQUENCE [LARGE SCALE GENOMIC DNA]</scope>
    <source>
        <strain evidence="1 2">GW210010_S58</strain>
    </source>
</reference>
<protein>
    <recommendedName>
        <fullName evidence="3">Transmembrane protein</fullName>
    </recommendedName>
</protein>
<comment type="caution">
    <text evidence="1">The sequence shown here is derived from an EMBL/GenBank/DDBJ whole genome shotgun (WGS) entry which is preliminary data.</text>
</comment>
<dbReference type="EMBL" id="JARJLM010000688">
    <property type="protein sequence ID" value="MDF3839579.1"/>
    <property type="molecule type" value="Genomic_DNA"/>
</dbReference>
<keyword evidence="2" id="KW-1185">Reference proteome</keyword>
<sequence>MLLVSSIQVSSAFAESAFPEEARPAVPARTVAAPARASPYSPVKVPKHAMAYYDLYGGVDNLHVRRTASGNLIRFSYRVTDPVIAKVLADKSATPYLFGQRSRALLQIPVMDKIGQLRQSGPLEVGQEYWMVFSNKGNLIKAGDRVNVMIGSFHIDGLVVE</sequence>